<proteinExistence type="predicted"/>
<dbReference type="Proteomes" id="UP000784294">
    <property type="component" value="Unassembled WGS sequence"/>
</dbReference>
<protein>
    <submittedName>
        <fullName evidence="2">Uncharacterized protein</fullName>
    </submittedName>
</protein>
<accession>A0A448WDW9</accession>
<dbReference type="AlphaFoldDB" id="A0A448WDW9"/>
<evidence type="ECO:0000313" key="3">
    <source>
        <dbReference type="Proteomes" id="UP000784294"/>
    </source>
</evidence>
<organism evidence="2 3">
    <name type="scientific">Protopolystoma xenopodis</name>
    <dbReference type="NCBI Taxonomy" id="117903"/>
    <lineage>
        <taxon>Eukaryota</taxon>
        <taxon>Metazoa</taxon>
        <taxon>Spiralia</taxon>
        <taxon>Lophotrochozoa</taxon>
        <taxon>Platyhelminthes</taxon>
        <taxon>Monogenea</taxon>
        <taxon>Polyopisthocotylea</taxon>
        <taxon>Polystomatidea</taxon>
        <taxon>Polystomatidae</taxon>
        <taxon>Protopolystoma</taxon>
    </lineage>
</organism>
<keyword evidence="3" id="KW-1185">Reference proteome</keyword>
<name>A0A448WDW9_9PLAT</name>
<feature type="region of interest" description="Disordered" evidence="1">
    <location>
        <begin position="56"/>
        <end position="106"/>
    </location>
</feature>
<reference evidence="2" key="1">
    <citation type="submission" date="2018-11" db="EMBL/GenBank/DDBJ databases">
        <authorList>
            <consortium name="Pathogen Informatics"/>
        </authorList>
    </citation>
    <scope>NUCLEOTIDE SEQUENCE</scope>
</reference>
<evidence type="ECO:0000313" key="2">
    <source>
        <dbReference type="EMBL" id="VEL09319.1"/>
    </source>
</evidence>
<feature type="compositionally biased region" description="Basic residues" evidence="1">
    <location>
        <begin position="87"/>
        <end position="106"/>
    </location>
</feature>
<dbReference type="EMBL" id="CAAALY010006038">
    <property type="protein sequence ID" value="VEL09319.1"/>
    <property type="molecule type" value="Genomic_DNA"/>
</dbReference>
<comment type="caution">
    <text evidence="2">The sequence shown here is derived from an EMBL/GenBank/DDBJ whole genome shotgun (WGS) entry which is preliminary data.</text>
</comment>
<evidence type="ECO:0000256" key="1">
    <source>
        <dbReference type="SAM" id="MobiDB-lite"/>
    </source>
</evidence>
<gene>
    <name evidence="2" type="ORF">PXEA_LOCUS2759</name>
</gene>
<sequence length="149" mass="17387">MPSEGRLNGCIRAETVEDRSGHKRKEGLALDIAHDCNFRHFTKPIECHQWRNGVAKAPRRRQQAKMELEAEQTEDTGHLAKIYAKQTARKKMLHRSDRRKRPVRHKRVSFEPGHRLSHSGIQDALSRLHRLLRTTEICKHRTHWIGLPG</sequence>